<name>A0A086KPY8_TOXGO</name>
<dbReference type="AlphaFoldDB" id="A0A086KPY8"/>
<proteinExistence type="predicted"/>
<sequence length="122" mass="13800">MSDYEMLSIHHVSSTGASENNPLWGFFRGCFSHFFFLMLISASVECRKNLFARQPLSRQGKSLRVGEMHIRLFVIDQLCLLCRHIVEAVVELSRKQPVCPAEESYTEPRYASYVSAASGPAL</sequence>
<dbReference type="EMBL" id="AEYI02000691">
    <property type="protein sequence ID" value="KFG46456.1"/>
    <property type="molecule type" value="Genomic_DNA"/>
</dbReference>
<protein>
    <submittedName>
        <fullName evidence="2">Putative transmembrane protein</fullName>
    </submittedName>
</protein>
<gene>
    <name evidence="2" type="ORF">TGP89_299015</name>
</gene>
<evidence type="ECO:0000313" key="3">
    <source>
        <dbReference type="Proteomes" id="UP000028828"/>
    </source>
</evidence>
<evidence type="ECO:0000313" key="2">
    <source>
        <dbReference type="EMBL" id="KFG46456.1"/>
    </source>
</evidence>
<organism evidence="2 3">
    <name type="scientific">Toxoplasma gondii p89</name>
    <dbReference type="NCBI Taxonomy" id="943119"/>
    <lineage>
        <taxon>Eukaryota</taxon>
        <taxon>Sar</taxon>
        <taxon>Alveolata</taxon>
        <taxon>Apicomplexa</taxon>
        <taxon>Conoidasida</taxon>
        <taxon>Coccidia</taxon>
        <taxon>Eucoccidiorida</taxon>
        <taxon>Eimeriorina</taxon>
        <taxon>Sarcocystidae</taxon>
        <taxon>Toxoplasma</taxon>
    </lineage>
</organism>
<comment type="caution">
    <text evidence="2">The sequence shown here is derived from an EMBL/GenBank/DDBJ whole genome shotgun (WGS) entry which is preliminary data.</text>
</comment>
<dbReference type="Proteomes" id="UP000028828">
    <property type="component" value="Unassembled WGS sequence"/>
</dbReference>
<keyword evidence="1" id="KW-1133">Transmembrane helix</keyword>
<accession>A0A086KPY8</accession>
<reference evidence="2 3" key="1">
    <citation type="submission" date="2014-03" db="EMBL/GenBank/DDBJ databases">
        <authorList>
            <person name="Sibley D."/>
            <person name="Venepally P."/>
            <person name="Karamycheva S."/>
            <person name="Hadjithomas M."/>
            <person name="Khan A."/>
            <person name="Brunk B."/>
            <person name="Roos D."/>
            <person name="Caler E."/>
            <person name="Lorenzi H."/>
        </authorList>
    </citation>
    <scope>NUCLEOTIDE SEQUENCE [LARGE SCALE GENOMIC DNA]</scope>
    <source>
        <strain evidence="3">p89</strain>
    </source>
</reference>
<keyword evidence="1 2" id="KW-0812">Transmembrane</keyword>
<keyword evidence="1" id="KW-0472">Membrane</keyword>
<dbReference type="VEuPathDB" id="ToxoDB:TGP89_299015"/>
<evidence type="ECO:0000256" key="1">
    <source>
        <dbReference type="SAM" id="Phobius"/>
    </source>
</evidence>
<feature type="transmembrane region" description="Helical" evidence="1">
    <location>
        <begin position="23"/>
        <end position="44"/>
    </location>
</feature>